<dbReference type="AlphaFoldDB" id="A0AAD5NIG5"/>
<name>A0AAD5NIG5_ACENE</name>
<dbReference type="Pfam" id="PF00646">
    <property type="entry name" value="F-box"/>
    <property type="match status" value="2"/>
</dbReference>
<dbReference type="Gene3D" id="1.20.1280.50">
    <property type="match status" value="1"/>
</dbReference>
<dbReference type="Gene3D" id="3.80.10.10">
    <property type="entry name" value="Ribonuclease Inhibitor"/>
    <property type="match status" value="1"/>
</dbReference>
<dbReference type="InterPro" id="IPR032675">
    <property type="entry name" value="LRR_dom_sf"/>
</dbReference>
<reference evidence="2" key="2">
    <citation type="submission" date="2023-02" db="EMBL/GenBank/DDBJ databases">
        <authorList>
            <person name="Swenson N.G."/>
            <person name="Wegrzyn J.L."/>
            <person name="Mcevoy S.L."/>
        </authorList>
    </citation>
    <scope>NUCLEOTIDE SEQUENCE</scope>
    <source>
        <strain evidence="2">91603</strain>
        <tissue evidence="2">Leaf</tissue>
    </source>
</reference>
<accession>A0AAD5NIG5</accession>
<evidence type="ECO:0000313" key="3">
    <source>
        <dbReference type="Proteomes" id="UP001064489"/>
    </source>
</evidence>
<organism evidence="2 3">
    <name type="scientific">Acer negundo</name>
    <name type="common">Box elder</name>
    <dbReference type="NCBI Taxonomy" id="4023"/>
    <lineage>
        <taxon>Eukaryota</taxon>
        <taxon>Viridiplantae</taxon>
        <taxon>Streptophyta</taxon>
        <taxon>Embryophyta</taxon>
        <taxon>Tracheophyta</taxon>
        <taxon>Spermatophyta</taxon>
        <taxon>Magnoliopsida</taxon>
        <taxon>eudicotyledons</taxon>
        <taxon>Gunneridae</taxon>
        <taxon>Pentapetalae</taxon>
        <taxon>rosids</taxon>
        <taxon>malvids</taxon>
        <taxon>Sapindales</taxon>
        <taxon>Sapindaceae</taxon>
        <taxon>Hippocastanoideae</taxon>
        <taxon>Acereae</taxon>
        <taxon>Acer</taxon>
    </lineage>
</organism>
<dbReference type="SMART" id="SM00256">
    <property type="entry name" value="FBOX"/>
    <property type="match status" value="2"/>
</dbReference>
<dbReference type="Pfam" id="PF24758">
    <property type="entry name" value="LRR_At5g56370"/>
    <property type="match status" value="1"/>
</dbReference>
<dbReference type="InterPro" id="IPR001810">
    <property type="entry name" value="F-box_dom"/>
</dbReference>
<dbReference type="SUPFAM" id="SSF81383">
    <property type="entry name" value="F-box domain"/>
    <property type="match status" value="2"/>
</dbReference>
<dbReference type="CDD" id="cd22160">
    <property type="entry name" value="F-box_AtFBL13-like"/>
    <property type="match status" value="2"/>
</dbReference>
<dbReference type="InterPro" id="IPR053781">
    <property type="entry name" value="F-box_AtFBL13-like"/>
</dbReference>
<dbReference type="PANTHER" id="PTHR34223:SF51">
    <property type="entry name" value="OS06G0556300 PROTEIN"/>
    <property type="match status" value="1"/>
</dbReference>
<protein>
    <recommendedName>
        <fullName evidence="1">F-box domain-containing protein</fullName>
    </recommendedName>
</protein>
<dbReference type="EMBL" id="JAJSOW010000106">
    <property type="protein sequence ID" value="KAI9160361.1"/>
    <property type="molecule type" value="Genomic_DNA"/>
</dbReference>
<dbReference type="SUPFAM" id="SSF52058">
    <property type="entry name" value="L domain-like"/>
    <property type="match status" value="1"/>
</dbReference>
<dbReference type="PANTHER" id="PTHR34223">
    <property type="entry name" value="OS11G0201299 PROTEIN"/>
    <property type="match status" value="1"/>
</dbReference>
<comment type="caution">
    <text evidence="2">The sequence shown here is derived from an EMBL/GenBank/DDBJ whole genome shotgun (WGS) entry which is preliminary data.</text>
</comment>
<dbReference type="InterPro" id="IPR053197">
    <property type="entry name" value="F-box_SCFL_complex_component"/>
</dbReference>
<reference evidence="2" key="1">
    <citation type="journal article" date="2022" name="Plant J.">
        <title>Strategies of tolerance reflected in two North American maple genomes.</title>
        <authorList>
            <person name="McEvoy S.L."/>
            <person name="Sezen U.U."/>
            <person name="Trouern-Trend A."/>
            <person name="McMahon S.M."/>
            <person name="Schaberg P.G."/>
            <person name="Yang J."/>
            <person name="Wegrzyn J.L."/>
            <person name="Swenson N.G."/>
        </authorList>
    </citation>
    <scope>NUCLEOTIDE SEQUENCE</scope>
    <source>
        <strain evidence="2">91603</strain>
    </source>
</reference>
<proteinExistence type="predicted"/>
<evidence type="ECO:0000313" key="2">
    <source>
        <dbReference type="EMBL" id="KAI9160361.1"/>
    </source>
</evidence>
<keyword evidence="3" id="KW-1185">Reference proteome</keyword>
<evidence type="ECO:0000259" key="1">
    <source>
        <dbReference type="PROSITE" id="PS50181"/>
    </source>
</evidence>
<dbReference type="InterPro" id="IPR055411">
    <property type="entry name" value="LRR_FXL15/At3g58940/PEG3-like"/>
</dbReference>
<dbReference type="InterPro" id="IPR036047">
    <property type="entry name" value="F-box-like_dom_sf"/>
</dbReference>
<feature type="domain" description="F-box" evidence="1">
    <location>
        <begin position="19"/>
        <end position="53"/>
    </location>
</feature>
<dbReference type="PROSITE" id="PS50181">
    <property type="entry name" value="FBOX"/>
    <property type="match status" value="1"/>
</dbReference>
<gene>
    <name evidence="2" type="ORF">LWI28_007462</name>
</gene>
<dbReference type="Proteomes" id="UP001064489">
    <property type="component" value="Chromosome 2"/>
</dbReference>
<sequence length="762" mass="87021">MEGQEHSSKRVKINDEMGMDRLSNLPDSVIHHILSRMDAKDAVQTCVLSKKWKFHWAHFNCYSFDCLTSASVADFEGFVISVLNNRRPFSLSRPKFCLKGATKASLVKIFYHYAMSYRFEEIDVRKKAQISDHMAIDRLSSLPNPVIYHILSLMDTKDFVFNVLRRCKLINLGKLKFICGKSIRVKLVRTVFQYAISHRLEELETDLIGSFPPSLSDCQTELFECQTLKSLKIHHTVTDFFKFAALKTLQISASLPGESDLFSNCLNLENLLLAKCSASYSASIFIISAPRLVSLTISDFSFYGKIMITAPRLKFFNMKESSCLLSVDKCLDLDEVNILISPSIYEQMTNWYTSEIRGMVEGLCNAKSISVALNLSKGKFVMYYSSVDAEAKVVKLNQDSGEEEILFVFPMVSDLCLDQLATIVEDMLAEKIAHMSNHIEIDRLSNLPDPIIHHILSLMNTKYAVQTCVLSKKWRYQWTHIHSLNLKFIFKTIGDFGHFVHKVFHLRKPYHLSSIKFHLNDYKSPSLAKVVSDYALSKNLEEFDTNLTVFPPSLYQCQNLRTLKLGPCSCMTSTFPDLSSLASLTTLQLTDFALHSCDYFSKCLVLENLSLIDCRVSCVMIFKISAPQLVKLTISNLKRWDYMNREQKIVIISPRLKLFNIYGVNPLVLDRVDCPTLEKVDIQLYPPVSQKADDKKQAYMLDMIGMVERFYHVKSITVSLNFSKEKFILYHGDVDGDNKLVELNKKTGVKQLIGLATVFEEN</sequence>